<dbReference type="SUPFAM" id="SSF53756">
    <property type="entry name" value="UDP-Glycosyltransferase/glycogen phosphorylase"/>
    <property type="match status" value="1"/>
</dbReference>
<keyword evidence="3 5" id="KW-0328">Glycosyltransferase</keyword>
<accession>A0A388LRS7</accession>
<comment type="caution">
    <text evidence="8">The sequence shown here is derived from an EMBL/GenBank/DDBJ whole genome shotgun (WGS) entry which is preliminary data.</text>
</comment>
<dbReference type="AlphaFoldDB" id="A0A388LRS7"/>
<keyword evidence="4 5" id="KW-0808">Transferase</keyword>
<dbReference type="InterPro" id="IPR038577">
    <property type="entry name" value="GT10-like_C_sf"/>
</dbReference>
<dbReference type="OrthoDB" id="427096at2759"/>
<feature type="compositionally biased region" description="Basic and acidic residues" evidence="6">
    <location>
        <begin position="66"/>
        <end position="95"/>
    </location>
</feature>
<evidence type="ECO:0000256" key="3">
    <source>
        <dbReference type="ARBA" id="ARBA00022676"/>
    </source>
</evidence>
<keyword evidence="9" id="KW-1185">Reference proteome</keyword>
<feature type="compositionally biased region" description="Polar residues" evidence="6">
    <location>
        <begin position="56"/>
        <end position="65"/>
    </location>
</feature>
<dbReference type="InterPro" id="IPR055270">
    <property type="entry name" value="Glyco_tran_10_C"/>
</dbReference>
<dbReference type="GO" id="GO:0032580">
    <property type="term" value="C:Golgi cisterna membrane"/>
    <property type="evidence" value="ECO:0007669"/>
    <property type="project" value="UniProtKB-SubCell"/>
</dbReference>
<evidence type="ECO:0000313" key="9">
    <source>
        <dbReference type="Proteomes" id="UP000265515"/>
    </source>
</evidence>
<evidence type="ECO:0000313" key="8">
    <source>
        <dbReference type="EMBL" id="GBG84902.1"/>
    </source>
</evidence>
<protein>
    <recommendedName>
        <fullName evidence="5">Fucosyltransferase</fullName>
        <ecNumber evidence="5">2.4.1.-</ecNumber>
    </recommendedName>
</protein>
<evidence type="ECO:0000259" key="7">
    <source>
        <dbReference type="Pfam" id="PF00852"/>
    </source>
</evidence>
<keyword evidence="5" id="KW-0333">Golgi apparatus</keyword>
<evidence type="ECO:0000256" key="5">
    <source>
        <dbReference type="RuleBase" id="RU003832"/>
    </source>
</evidence>
<dbReference type="InterPro" id="IPR001503">
    <property type="entry name" value="Glyco_trans_10"/>
</dbReference>
<dbReference type="UniPathway" id="UPA00378"/>
<dbReference type="OMA" id="CRQCQAS"/>
<proteinExistence type="inferred from homology"/>
<keyword evidence="5" id="KW-0472">Membrane</keyword>
<comment type="subcellular location">
    <subcellularLocation>
        <location evidence="5">Golgi apparatus</location>
        <location evidence="5">Golgi stack membrane</location>
        <topology evidence="5">Single-pass type II membrane protein</topology>
    </subcellularLocation>
</comment>
<keyword evidence="5" id="KW-0812">Transmembrane</keyword>
<reference evidence="8 9" key="1">
    <citation type="journal article" date="2018" name="Cell">
        <title>The Chara Genome: Secondary Complexity and Implications for Plant Terrestrialization.</title>
        <authorList>
            <person name="Nishiyama T."/>
            <person name="Sakayama H."/>
            <person name="Vries J.D."/>
            <person name="Buschmann H."/>
            <person name="Saint-Marcoux D."/>
            <person name="Ullrich K.K."/>
            <person name="Haas F.B."/>
            <person name="Vanderstraeten L."/>
            <person name="Becker D."/>
            <person name="Lang D."/>
            <person name="Vosolsobe S."/>
            <person name="Rombauts S."/>
            <person name="Wilhelmsson P.K.I."/>
            <person name="Janitza P."/>
            <person name="Kern R."/>
            <person name="Heyl A."/>
            <person name="Rumpler F."/>
            <person name="Villalobos L.I.A.C."/>
            <person name="Clay J.M."/>
            <person name="Skokan R."/>
            <person name="Toyoda A."/>
            <person name="Suzuki Y."/>
            <person name="Kagoshima H."/>
            <person name="Schijlen E."/>
            <person name="Tajeshwar N."/>
            <person name="Catarino B."/>
            <person name="Hetherington A.J."/>
            <person name="Saltykova A."/>
            <person name="Bonnot C."/>
            <person name="Breuninger H."/>
            <person name="Symeonidi A."/>
            <person name="Radhakrishnan G.V."/>
            <person name="Van Nieuwerburgh F."/>
            <person name="Deforce D."/>
            <person name="Chang C."/>
            <person name="Karol K.G."/>
            <person name="Hedrich R."/>
            <person name="Ulvskov P."/>
            <person name="Glockner G."/>
            <person name="Delwiche C.F."/>
            <person name="Petrasek J."/>
            <person name="Van de Peer Y."/>
            <person name="Friml J."/>
            <person name="Beilby M."/>
            <person name="Dolan L."/>
            <person name="Kohara Y."/>
            <person name="Sugano S."/>
            <person name="Fujiyama A."/>
            <person name="Delaux P.-M."/>
            <person name="Quint M."/>
            <person name="TheiBen G."/>
            <person name="Hagemann M."/>
            <person name="Harholt J."/>
            <person name="Dunand C."/>
            <person name="Zachgo S."/>
            <person name="Langdale J."/>
            <person name="Maumus F."/>
            <person name="Straeten D.V.D."/>
            <person name="Gould S.B."/>
            <person name="Rensing S.A."/>
        </authorList>
    </citation>
    <scope>NUCLEOTIDE SEQUENCE [LARGE SCALE GENOMIC DNA]</scope>
    <source>
        <strain evidence="8 9">S276</strain>
    </source>
</reference>
<dbReference type="PANTHER" id="PTHR11929:SF220">
    <property type="entry name" value="FUCOSYLTRANSFERASE"/>
    <property type="match status" value="1"/>
</dbReference>
<name>A0A388LRS7_CHABU</name>
<dbReference type="Pfam" id="PF00852">
    <property type="entry name" value="Glyco_transf_10"/>
    <property type="match status" value="1"/>
</dbReference>
<dbReference type="EMBL" id="BFEA01000496">
    <property type="protein sequence ID" value="GBG84902.1"/>
    <property type="molecule type" value="Genomic_DNA"/>
</dbReference>
<dbReference type="Gene3D" id="3.40.50.11660">
    <property type="entry name" value="Glycosyl transferase family 10, C-terminal domain"/>
    <property type="match status" value="1"/>
</dbReference>
<keyword evidence="5" id="KW-1133">Transmembrane helix</keyword>
<evidence type="ECO:0000256" key="6">
    <source>
        <dbReference type="SAM" id="MobiDB-lite"/>
    </source>
</evidence>
<dbReference type="GO" id="GO:0008417">
    <property type="term" value="F:fucosyltransferase activity"/>
    <property type="evidence" value="ECO:0007669"/>
    <property type="project" value="InterPro"/>
</dbReference>
<evidence type="ECO:0000256" key="4">
    <source>
        <dbReference type="ARBA" id="ARBA00022679"/>
    </source>
</evidence>
<feature type="domain" description="Fucosyltransferase C-terminal" evidence="7">
    <location>
        <begin position="266"/>
        <end position="432"/>
    </location>
</feature>
<dbReference type="Gramene" id="GBG84902">
    <property type="protein sequence ID" value="GBG84902"/>
    <property type="gene ID" value="CBR_g39363"/>
</dbReference>
<dbReference type="PANTHER" id="PTHR11929">
    <property type="entry name" value="ALPHA- 1,3 -FUCOSYLTRANSFERASE"/>
    <property type="match status" value="1"/>
</dbReference>
<comment type="similarity">
    <text evidence="2 5">Belongs to the glycosyltransferase 10 family.</text>
</comment>
<evidence type="ECO:0000256" key="1">
    <source>
        <dbReference type="ARBA" id="ARBA00004922"/>
    </source>
</evidence>
<organism evidence="8 9">
    <name type="scientific">Chara braunii</name>
    <name type="common">Braun's stonewort</name>
    <dbReference type="NCBI Taxonomy" id="69332"/>
    <lineage>
        <taxon>Eukaryota</taxon>
        <taxon>Viridiplantae</taxon>
        <taxon>Streptophyta</taxon>
        <taxon>Charophyceae</taxon>
        <taxon>Charales</taxon>
        <taxon>Characeae</taxon>
        <taxon>Chara</taxon>
    </lineage>
</organism>
<sequence>MPRPLLSSRAASHSAGRPGYLLQHRWTAIFIFVILYVCSLLAFRPDLVDIGKSDTPRQTTHPFESNSRKDKTLQHGRSDKEETSASDRGLRRQGVEDDPLYMGDGKLLRGVGPQDRGVAEGAPNAMKDTGNWSARVPEVPAGTMCEAWLTEKDRFKYGRDFSVNPIRVGSLQQKVWEQCSVGCVFSPTTEAVDGNLIDGRGASDLRIVRTMESETNYPMYNVDAAHSAGFSVVMTTNLNSDVPVGYFSWAEYDIMTPPQVKDSPSAAVAFISNCAARTFRLAAIEHFQSLGVGVDSYGGCKRNKPAGADKQKTLPHYKFCLAFENSMEEDYVTEKYFQCLVAGSVPVVIGAPNIDDFEPAPGSHLRIASESDMDAVAQRITQLMVNEEEYERMLRWKREGPSDKFLALVDMAAVHSSCRLCIFLATRFREQEEKDAASQWVSGQGGASDGRPCRCRERTESGEEVTVYHLYVRERGRFEFESVFLRSGALTEQALKVAVLRVFTAKGHVPVWKNERPPILARSNVLRVYSIYPVWATQRAALYGAAALRTDEQVAAFVHNKPCGKLEVIFV</sequence>
<feature type="transmembrane region" description="Helical" evidence="5">
    <location>
        <begin position="26"/>
        <end position="43"/>
    </location>
</feature>
<dbReference type="STRING" id="69332.A0A388LRS7"/>
<feature type="region of interest" description="Disordered" evidence="6">
    <location>
        <begin position="54"/>
        <end position="132"/>
    </location>
</feature>
<evidence type="ECO:0000256" key="2">
    <source>
        <dbReference type="ARBA" id="ARBA00008919"/>
    </source>
</evidence>
<dbReference type="EC" id="2.4.1.-" evidence="5"/>
<gene>
    <name evidence="8" type="ORF">CBR_g39363</name>
</gene>
<comment type="pathway">
    <text evidence="1">Protein modification; protein glycosylation.</text>
</comment>
<dbReference type="Proteomes" id="UP000265515">
    <property type="component" value="Unassembled WGS sequence"/>
</dbReference>